<evidence type="ECO:0000259" key="2">
    <source>
        <dbReference type="PROSITE" id="PS50003"/>
    </source>
</evidence>
<sequence length="492" mass="54956">MAEDTEICGGFLDAKLSGTRCVTQKVRKRSLAPWKVWKRHWCTVKKLGPGLGIEIQLDYGISSGGISQNEKDNSIVVPYDAIVYRTQSKSKQFAFGIFLNKERKPLLYLSGNSETETQRWMSNIRQLLKPRKHRLMDGFYNISIVDNAHSRLAGLTGLYGDLVASQMGVFIKDIHSGEIIQNLEWKEMKQFHLTTAGRPEDVKRICVIHTTKEFHAGVGELHVFCLKASKLLQDLVTQGRGPKHKHIDKRPLSLSEGDLRISGHCEEGTTTFPALKSKIAFSLINAGLGLLLSSRSGNDVKSLNDMTNGHSLDKVMNEKKPILSRVVDNVYQQKPASIPDIVSSIKDLDTSSHRRVSNVSVASGVYEEIIDNTNCSRIVSVTSNFYEDPEELIFSSHNIQLQPPPLPPRQRCGSASTRNGSISEDGLDSEGDTRSVTPNDITPLSEDKIMHSQQAIIDHSEYVPMSPRPKVITSYHLEVQNSSQEEIYMVMQ</sequence>
<dbReference type="PROSITE" id="PS50003">
    <property type="entry name" value="PH_DOMAIN"/>
    <property type="match status" value="1"/>
</dbReference>
<dbReference type="InterPro" id="IPR011993">
    <property type="entry name" value="PH-like_dom_sf"/>
</dbReference>
<dbReference type="EMBL" id="JACSDZ010000014">
    <property type="protein sequence ID" value="KAF7387313.1"/>
    <property type="molecule type" value="Genomic_DNA"/>
</dbReference>
<feature type="domain" description="PH" evidence="2">
    <location>
        <begin position="5"/>
        <end position="129"/>
    </location>
</feature>
<proteinExistence type="predicted"/>
<protein>
    <recommendedName>
        <fullName evidence="2">PH domain-containing protein</fullName>
    </recommendedName>
</protein>
<dbReference type="SUPFAM" id="SSF50729">
    <property type="entry name" value="PH domain-like"/>
    <property type="match status" value="1"/>
</dbReference>
<accession>A0A834JEU3</accession>
<feature type="compositionally biased region" description="Polar residues" evidence="1">
    <location>
        <begin position="413"/>
        <end position="422"/>
    </location>
</feature>
<evidence type="ECO:0000256" key="1">
    <source>
        <dbReference type="SAM" id="MobiDB-lite"/>
    </source>
</evidence>
<organism evidence="3 4">
    <name type="scientific">Vespula germanica</name>
    <name type="common">German yellow jacket</name>
    <name type="synonym">Paravespula germanica</name>
    <dbReference type="NCBI Taxonomy" id="30212"/>
    <lineage>
        <taxon>Eukaryota</taxon>
        <taxon>Metazoa</taxon>
        <taxon>Ecdysozoa</taxon>
        <taxon>Arthropoda</taxon>
        <taxon>Hexapoda</taxon>
        <taxon>Insecta</taxon>
        <taxon>Pterygota</taxon>
        <taxon>Neoptera</taxon>
        <taxon>Endopterygota</taxon>
        <taxon>Hymenoptera</taxon>
        <taxon>Apocrita</taxon>
        <taxon>Aculeata</taxon>
        <taxon>Vespoidea</taxon>
        <taxon>Vespidae</taxon>
        <taxon>Vespinae</taxon>
        <taxon>Vespula</taxon>
    </lineage>
</organism>
<gene>
    <name evidence="3" type="ORF">HZH68_012990</name>
</gene>
<dbReference type="InterPro" id="IPR001849">
    <property type="entry name" value="PH_domain"/>
</dbReference>
<dbReference type="Gene3D" id="2.30.29.30">
    <property type="entry name" value="Pleckstrin-homology domain (PH domain)/Phosphotyrosine-binding domain (PTB)"/>
    <property type="match status" value="1"/>
</dbReference>
<evidence type="ECO:0000313" key="3">
    <source>
        <dbReference type="EMBL" id="KAF7387313.1"/>
    </source>
</evidence>
<keyword evidence="4" id="KW-1185">Reference proteome</keyword>
<dbReference type="CDD" id="cd00821">
    <property type="entry name" value="PH"/>
    <property type="match status" value="1"/>
</dbReference>
<evidence type="ECO:0000313" key="4">
    <source>
        <dbReference type="Proteomes" id="UP000617340"/>
    </source>
</evidence>
<feature type="region of interest" description="Disordered" evidence="1">
    <location>
        <begin position="400"/>
        <end position="445"/>
    </location>
</feature>
<comment type="caution">
    <text evidence="3">The sequence shown here is derived from an EMBL/GenBank/DDBJ whole genome shotgun (WGS) entry which is preliminary data.</text>
</comment>
<dbReference type="AlphaFoldDB" id="A0A834JEU3"/>
<name>A0A834JEU3_VESGE</name>
<reference evidence="3" key="1">
    <citation type="journal article" date="2020" name="G3 (Bethesda)">
        <title>High-Quality Assemblies for Three Invasive Social Wasps from the &lt;i&gt;Vespula&lt;/i&gt; Genus.</title>
        <authorList>
            <person name="Harrop T.W.R."/>
            <person name="Guhlin J."/>
            <person name="McLaughlin G.M."/>
            <person name="Permina E."/>
            <person name="Stockwell P."/>
            <person name="Gilligan J."/>
            <person name="Le Lec M.F."/>
            <person name="Gruber M.A.M."/>
            <person name="Quinn O."/>
            <person name="Lovegrove M."/>
            <person name="Duncan E.J."/>
            <person name="Remnant E.J."/>
            <person name="Van Eeckhoven J."/>
            <person name="Graham B."/>
            <person name="Knapp R.A."/>
            <person name="Langford K.W."/>
            <person name="Kronenberg Z."/>
            <person name="Press M.O."/>
            <person name="Eacker S.M."/>
            <person name="Wilson-Rankin E.E."/>
            <person name="Purcell J."/>
            <person name="Lester P.J."/>
            <person name="Dearden P.K."/>
        </authorList>
    </citation>
    <scope>NUCLEOTIDE SEQUENCE</scope>
    <source>
        <strain evidence="3">Linc-1</strain>
    </source>
</reference>
<dbReference type="Proteomes" id="UP000617340">
    <property type="component" value="Unassembled WGS sequence"/>
</dbReference>